<dbReference type="InterPro" id="IPR014720">
    <property type="entry name" value="dsRBD_dom"/>
</dbReference>
<gene>
    <name evidence="5" type="ORF">ZOSMA_239G00050</name>
</gene>
<evidence type="ECO:0000313" key="5">
    <source>
        <dbReference type="EMBL" id="KMZ68499.1"/>
    </source>
</evidence>
<feature type="compositionally biased region" description="Polar residues" evidence="3">
    <location>
        <begin position="234"/>
        <end position="247"/>
    </location>
</feature>
<dbReference type="SUPFAM" id="SSF54768">
    <property type="entry name" value="dsRNA-binding domain-like"/>
    <property type="match status" value="2"/>
</dbReference>
<dbReference type="PANTHER" id="PTHR46205">
    <property type="entry name" value="LOQUACIOUS, ISOFORM B"/>
    <property type="match status" value="1"/>
</dbReference>
<dbReference type="SMART" id="SM00358">
    <property type="entry name" value="DSRM"/>
    <property type="match status" value="2"/>
</dbReference>
<dbReference type="InterPro" id="IPR051247">
    <property type="entry name" value="RLC_Component"/>
</dbReference>
<feature type="non-terminal residue" evidence="5">
    <location>
        <position position="1"/>
    </location>
</feature>
<name>A0A0K9PHP6_ZOSMR</name>
<dbReference type="GO" id="GO:0003723">
    <property type="term" value="F:RNA binding"/>
    <property type="evidence" value="ECO:0007669"/>
    <property type="project" value="UniProtKB-UniRule"/>
</dbReference>
<dbReference type="Gene3D" id="3.30.160.20">
    <property type="match status" value="2"/>
</dbReference>
<feature type="domain" description="DRBM" evidence="4">
    <location>
        <begin position="190"/>
        <end position="227"/>
    </location>
</feature>
<reference evidence="6" key="1">
    <citation type="journal article" date="2016" name="Nature">
        <title>The genome of the seagrass Zostera marina reveals angiosperm adaptation to the sea.</title>
        <authorList>
            <person name="Olsen J.L."/>
            <person name="Rouze P."/>
            <person name="Verhelst B."/>
            <person name="Lin Y.-C."/>
            <person name="Bayer T."/>
            <person name="Collen J."/>
            <person name="Dattolo E."/>
            <person name="De Paoli E."/>
            <person name="Dittami S."/>
            <person name="Maumus F."/>
            <person name="Michel G."/>
            <person name="Kersting A."/>
            <person name="Lauritano C."/>
            <person name="Lohaus R."/>
            <person name="Toepel M."/>
            <person name="Tonon T."/>
            <person name="Vanneste K."/>
            <person name="Amirebrahimi M."/>
            <person name="Brakel J."/>
            <person name="Bostroem C."/>
            <person name="Chovatia M."/>
            <person name="Grimwood J."/>
            <person name="Jenkins J.W."/>
            <person name="Jueterbock A."/>
            <person name="Mraz A."/>
            <person name="Stam W.T."/>
            <person name="Tice H."/>
            <person name="Bornberg-Bauer E."/>
            <person name="Green P.J."/>
            <person name="Pearson G.A."/>
            <person name="Procaccini G."/>
            <person name="Duarte C.M."/>
            <person name="Schmutz J."/>
            <person name="Reusch T.B.H."/>
            <person name="Van de Peer Y."/>
        </authorList>
    </citation>
    <scope>NUCLEOTIDE SEQUENCE [LARGE SCALE GENOMIC DNA]</scope>
    <source>
        <strain evidence="6">cv. Finnish</strain>
    </source>
</reference>
<comment type="caution">
    <text evidence="5">The sequence shown here is derived from an EMBL/GenBank/DDBJ whole genome shotgun (WGS) entry which is preliminary data.</text>
</comment>
<evidence type="ECO:0000259" key="4">
    <source>
        <dbReference type="PROSITE" id="PS50137"/>
    </source>
</evidence>
<evidence type="ECO:0000256" key="3">
    <source>
        <dbReference type="SAM" id="MobiDB-lite"/>
    </source>
</evidence>
<keyword evidence="6" id="KW-1185">Reference proteome</keyword>
<sequence>DEMHKDKVSTNHMNLNIADGSAKPSLPIAVLHEIGRICDSKVEFKDISRNANDLLFSVEVMFGNEKVGVGMGGTKIQARDHAADNALHKLSYHYMEFVRSTNRLISPELDNFRHEKDNGFLYDDSDDYDSNVTKRDDLAISTKADIPKLDDSQRLGTAISEIKDLLSANEDTTLVFREHPPSSVVLIKGEYYSQVEVNDRVLGKGISTSKEGAKRLAAEDALKSLMVSDDHQSQNHLHSSWNSQSGIKRSWDQVAGQKS</sequence>
<evidence type="ECO:0000313" key="6">
    <source>
        <dbReference type="Proteomes" id="UP000036987"/>
    </source>
</evidence>
<proteinExistence type="predicted"/>
<dbReference type="EMBL" id="LFYR01000838">
    <property type="protein sequence ID" value="KMZ68499.1"/>
    <property type="molecule type" value="Genomic_DNA"/>
</dbReference>
<accession>A0A0K9PHP6</accession>
<dbReference type="PANTHER" id="PTHR46205:SF3">
    <property type="entry name" value="LOQUACIOUS, ISOFORM B"/>
    <property type="match status" value="1"/>
</dbReference>
<dbReference type="AlphaFoldDB" id="A0A0K9PHP6"/>
<dbReference type="Proteomes" id="UP000036987">
    <property type="component" value="Unassembled WGS sequence"/>
</dbReference>
<dbReference type="OrthoDB" id="10249888at2759"/>
<feature type="domain" description="DRBM" evidence="4">
    <location>
        <begin position="26"/>
        <end position="92"/>
    </location>
</feature>
<evidence type="ECO:0000256" key="2">
    <source>
        <dbReference type="PROSITE-ProRule" id="PRU00266"/>
    </source>
</evidence>
<dbReference type="PROSITE" id="PS50137">
    <property type="entry name" value="DS_RBD"/>
    <property type="match status" value="2"/>
</dbReference>
<feature type="region of interest" description="Disordered" evidence="3">
    <location>
        <begin position="232"/>
        <end position="259"/>
    </location>
</feature>
<organism evidence="5 6">
    <name type="scientific">Zostera marina</name>
    <name type="common">Eelgrass</name>
    <dbReference type="NCBI Taxonomy" id="29655"/>
    <lineage>
        <taxon>Eukaryota</taxon>
        <taxon>Viridiplantae</taxon>
        <taxon>Streptophyta</taxon>
        <taxon>Embryophyta</taxon>
        <taxon>Tracheophyta</taxon>
        <taxon>Spermatophyta</taxon>
        <taxon>Magnoliopsida</taxon>
        <taxon>Liliopsida</taxon>
        <taxon>Zosteraceae</taxon>
        <taxon>Zostera</taxon>
    </lineage>
</organism>
<protein>
    <submittedName>
        <fullName evidence="5">RNA polymerase II C-terminal domain phosphatase-like protein</fullName>
    </submittedName>
</protein>
<keyword evidence="1 2" id="KW-0694">RNA-binding</keyword>
<evidence type="ECO:0000256" key="1">
    <source>
        <dbReference type="ARBA" id="ARBA00022884"/>
    </source>
</evidence>
<dbReference type="Pfam" id="PF00035">
    <property type="entry name" value="dsrm"/>
    <property type="match status" value="1"/>
</dbReference>